<feature type="transmembrane region" description="Helical" evidence="1">
    <location>
        <begin position="122"/>
        <end position="143"/>
    </location>
</feature>
<keyword evidence="1" id="KW-0812">Transmembrane</keyword>
<evidence type="ECO:0000256" key="1">
    <source>
        <dbReference type="SAM" id="Phobius"/>
    </source>
</evidence>
<name>A0A1H9R145_9BACI</name>
<comment type="caution">
    <text evidence="2">The sequence shown here is derived from an EMBL/GenBank/DDBJ whole genome shotgun (WGS) entry which is preliminary data.</text>
</comment>
<evidence type="ECO:0000313" key="3">
    <source>
        <dbReference type="Proteomes" id="UP000199410"/>
    </source>
</evidence>
<proteinExistence type="predicted"/>
<keyword evidence="1" id="KW-1133">Transmembrane helix</keyword>
<gene>
    <name evidence="2" type="ORF">SAMN02787113_04292</name>
</gene>
<dbReference type="Proteomes" id="UP000199410">
    <property type="component" value="Unassembled WGS sequence"/>
</dbReference>
<accession>A0A1H9R145</accession>
<evidence type="ECO:0008006" key="4">
    <source>
        <dbReference type="Google" id="ProtNLM"/>
    </source>
</evidence>
<dbReference type="AlphaFoldDB" id="A0A1H9R145"/>
<sequence length="163" mass="19313">MSLNSNLCTCPGQLDRKWTIWLERNLIVLKRKIFIGIMIQIRKRNMPSVTNFMIILVYVEKKQDRILAQAQRLKKHSPSPTLDNQRFYKKITISITYDLGCYPDVFNFLMCIIKRVCFYNGFYTYLTKCILTEALFGVLVVFFKKGTQINDNKNSLDRNYFIK</sequence>
<keyword evidence="1" id="KW-0472">Membrane</keyword>
<dbReference type="EMBL" id="FOEL01000021">
    <property type="protein sequence ID" value="SER66225.1"/>
    <property type="molecule type" value="Genomic_DNA"/>
</dbReference>
<evidence type="ECO:0000313" key="2">
    <source>
        <dbReference type="EMBL" id="SER66225.1"/>
    </source>
</evidence>
<protein>
    <recommendedName>
        <fullName evidence="4">Transmembrane protein</fullName>
    </recommendedName>
</protein>
<organism evidence="2 3">
    <name type="scientific">Lysinibacillus fusiformis</name>
    <dbReference type="NCBI Taxonomy" id="28031"/>
    <lineage>
        <taxon>Bacteria</taxon>
        <taxon>Bacillati</taxon>
        <taxon>Bacillota</taxon>
        <taxon>Bacilli</taxon>
        <taxon>Bacillales</taxon>
        <taxon>Bacillaceae</taxon>
        <taxon>Lysinibacillus</taxon>
    </lineage>
</organism>
<reference evidence="2 3" key="1">
    <citation type="submission" date="2016-10" db="EMBL/GenBank/DDBJ databases">
        <authorList>
            <person name="Varghese N."/>
            <person name="Submissions S."/>
        </authorList>
    </citation>
    <scope>NUCLEOTIDE SEQUENCE [LARGE SCALE GENOMIC DNA]</scope>
    <source>
        <strain evidence="2 3">TC-13</strain>
    </source>
</reference>